<dbReference type="KEGG" id="aaf:AURANDRAFT_62259"/>
<feature type="compositionally biased region" description="Basic and acidic residues" evidence="6">
    <location>
        <begin position="1255"/>
        <end position="1266"/>
    </location>
</feature>
<keyword evidence="10" id="KW-1185">Reference proteome</keyword>
<evidence type="ECO:0000256" key="3">
    <source>
        <dbReference type="ARBA" id="ARBA00022989"/>
    </source>
</evidence>
<feature type="compositionally biased region" description="Basic residues" evidence="6">
    <location>
        <begin position="1127"/>
        <end position="1147"/>
    </location>
</feature>
<comment type="subcellular location">
    <subcellularLocation>
        <location evidence="1">Membrane</location>
        <topology evidence="1">Multi-pass membrane protein</topology>
    </subcellularLocation>
</comment>
<dbReference type="Pfam" id="PF00520">
    <property type="entry name" value="Ion_trans"/>
    <property type="match status" value="2"/>
</dbReference>
<feature type="transmembrane region" description="Helical" evidence="7">
    <location>
        <begin position="662"/>
        <end position="683"/>
    </location>
</feature>
<keyword evidence="4 7" id="KW-0472">Membrane</keyword>
<dbReference type="OrthoDB" id="49464at2759"/>
<dbReference type="SUPFAM" id="SSF49764">
    <property type="entry name" value="HSP20-like chaperones"/>
    <property type="match status" value="1"/>
</dbReference>
<sequence>MTATAILLKQKKDREEKRKEEEKREAEGAEDFLVGAERVDQFELLYQHEDEVFGDLDINDGENADYTWFDEDHSSFYLVPYAEGVCSLPLPGCWASVCAAFVRLARNPQFDNLVNGTIGLVAVAFTMHIIDSPDLGHPHRAGLGFFVRFVKTCSMVVFAAEMGVKILAEGSRPLRYWTGPESSINTFDSSIVVLSFALMGAHGAGEAILPVLRLARLIKLLNRSAETRRVLYGIIAGFKAMASIVVLLGLIMFLYAIIGVKSFGENDPAHFGTVPIAMLTLFVASTCSDWSHMLQINYKGCDKGGGDWGYERADRLTQFETMVGRFYNYDCHDPTPRKLDAILFFYSYTMLTAFVVLNLFISAIDMAMFDILYADQVEAHEDHIEADPNHEPPPIVDSSKIAARDRGGGGDDDDAARKRRRQRASIAAAAGLGVSPDYVAGHRKADREAVHERAATVAETAGRRTSLLGGAVKGALHSVAHAHLEFNAFHLPHGMGQPLPHPHPKTALHVAENLIAGDERETFAETLDLLLTSKVERNRFVNDDDNTLGSMRVPVSLARAVCQSKLFPVMVIFCIVAAGVVEALSVTPSEPVHDAALRSCEAAILAVFLFEAVLKILACGRAPYRYFADGGNVFDFLILIISVLGMIPHASKLLPGVAMLRLLRLLKLVNFYPALHVAVSSLLKASSNVFYATVVLALVVYVYAVIGMLVFRVNDPGHFGNLAQAVAAVWAVCTMDGWDVIMYVNMYGCSRFGYPFNDVPCRNSRAFGWVSAFYFCSLILIGAWMLPTVIIGITTIAFAESTEEIKEEYVQLAIGQKAVNKAADLFDQEPISYEVIDHLYDLYRRLAEEQVKAKLVEYKIHTTKQHEANAGLRWFTMRPFLQYVVGAFETNLAPEGRRRPSKARLDRFVALACGVKDVDDASCQWPTFLFMLNFIQSTAKYQRPAVDYDLDGEEESDEEEAPPPAKADRVSKARFGKGWRKKAKGWFGGDEEAKDSTTIELGAVSDKVAEEVEELEGEAGAAVSGLETGLESASTQLGDLVREKVIPEFVVDAAEDPYKHLTPVSPDPQVFCGGFLSPVSDGARDDSNVDCSTDGPFAFFTSNMEAYPPLTDGAGSPVAPKAETPKPKKKKKPKPSKKAPRRARVRGRVVAPTHSSSSQRARVLAARMSDMVGGAYGVAALAATGAAVAAGAYALRRRARRKADAEASAAFRRRKSVEKPWQESQKKGTNSYYYGHHTRPSDGLDAATYTMNGPRRLDPATKRPLDEAPAAEGASSPRAPVATSPAKAAAEIKRISQYSWSQTDDQIKICVEPSGWNFATIAAEDVSVELTSPTSLKALVAYDGAPHALVLTRLRGKIAKLAWKKTKKRLVITLDKQDNVLGWDKEWKELVSDKKMKEKEDEEDADEAD</sequence>
<dbReference type="PANTHER" id="PTHR10037">
    <property type="entry name" value="VOLTAGE-GATED CATION CHANNEL CALCIUM AND SODIUM"/>
    <property type="match status" value="1"/>
</dbReference>
<protein>
    <recommendedName>
        <fullName evidence="8">CS domain-containing protein</fullName>
    </recommendedName>
</protein>
<reference evidence="9 10" key="1">
    <citation type="journal article" date="2011" name="Proc. Natl. Acad. Sci. U.S.A.">
        <title>Niche of harmful alga Aureococcus anophagefferens revealed through ecogenomics.</title>
        <authorList>
            <person name="Gobler C.J."/>
            <person name="Berry D.L."/>
            <person name="Dyhrman S.T."/>
            <person name="Wilhelm S.W."/>
            <person name="Salamov A."/>
            <person name="Lobanov A.V."/>
            <person name="Zhang Y."/>
            <person name="Collier J.L."/>
            <person name="Wurch L.L."/>
            <person name="Kustka A.B."/>
            <person name="Dill B.D."/>
            <person name="Shah M."/>
            <person name="VerBerkmoes N.C."/>
            <person name="Kuo A."/>
            <person name="Terry A."/>
            <person name="Pangilinan J."/>
            <person name="Lindquist E.A."/>
            <person name="Lucas S."/>
            <person name="Paulsen I.T."/>
            <person name="Hattenrath-Lehmann T.K."/>
            <person name="Talmage S.C."/>
            <person name="Walker E.A."/>
            <person name="Koch F."/>
            <person name="Burson A.M."/>
            <person name="Marcoval M.A."/>
            <person name="Tang Y.Z."/>
            <person name="Lecleir G.R."/>
            <person name="Coyne K.J."/>
            <person name="Berg G.M."/>
            <person name="Bertrand E.M."/>
            <person name="Saito M.A."/>
            <person name="Gladyshev V.N."/>
            <person name="Grigoriev I.V."/>
        </authorList>
    </citation>
    <scope>NUCLEOTIDE SEQUENCE [LARGE SCALE GENOMIC DNA]</scope>
    <source>
        <strain evidence="10">CCMP 1984</strain>
    </source>
</reference>
<dbReference type="Gene3D" id="2.60.40.790">
    <property type="match status" value="1"/>
</dbReference>
<name>F0Y170_AURAN</name>
<dbReference type="CDD" id="cd06463">
    <property type="entry name" value="p23_like"/>
    <property type="match status" value="1"/>
</dbReference>
<feature type="transmembrane region" description="Helical" evidence="7">
    <location>
        <begin position="596"/>
        <end position="618"/>
    </location>
</feature>
<dbReference type="Gene3D" id="1.20.120.350">
    <property type="entry name" value="Voltage-gated potassium channels. Chain C"/>
    <property type="match status" value="2"/>
</dbReference>
<dbReference type="InterPro" id="IPR043203">
    <property type="entry name" value="VGCC_Ca_Na"/>
</dbReference>
<dbReference type="GO" id="GO:0001518">
    <property type="term" value="C:voltage-gated sodium channel complex"/>
    <property type="evidence" value="ECO:0007669"/>
    <property type="project" value="TreeGrafter"/>
</dbReference>
<feature type="transmembrane region" description="Helical" evidence="7">
    <location>
        <begin position="113"/>
        <end position="130"/>
    </location>
</feature>
<organism evidence="10">
    <name type="scientific">Aureococcus anophagefferens</name>
    <name type="common">Harmful bloom alga</name>
    <dbReference type="NCBI Taxonomy" id="44056"/>
    <lineage>
        <taxon>Eukaryota</taxon>
        <taxon>Sar</taxon>
        <taxon>Stramenopiles</taxon>
        <taxon>Ochrophyta</taxon>
        <taxon>Pelagophyceae</taxon>
        <taxon>Pelagomonadales</taxon>
        <taxon>Pelagomonadaceae</taxon>
        <taxon>Aureococcus</taxon>
    </lineage>
</organism>
<evidence type="ECO:0000256" key="1">
    <source>
        <dbReference type="ARBA" id="ARBA00004141"/>
    </source>
</evidence>
<feature type="compositionally biased region" description="Acidic residues" evidence="6">
    <location>
        <begin position="950"/>
        <end position="961"/>
    </location>
</feature>
<dbReference type="InterPro" id="IPR007052">
    <property type="entry name" value="CS_dom"/>
</dbReference>
<dbReference type="eggNOG" id="KOG2302">
    <property type="taxonomic scope" value="Eukaryota"/>
</dbReference>
<dbReference type="RefSeq" id="XP_009034362.1">
    <property type="nucleotide sequence ID" value="XM_009036114.1"/>
</dbReference>
<feature type="transmembrane region" description="Helical" evidence="7">
    <location>
        <begin position="723"/>
        <end position="745"/>
    </location>
</feature>
<dbReference type="GeneID" id="20223808"/>
<feature type="transmembrane region" description="Helical" evidence="7">
    <location>
        <begin position="230"/>
        <end position="258"/>
    </location>
</feature>
<feature type="coiled-coil region" evidence="5">
    <location>
        <begin position="5"/>
        <end position="32"/>
    </location>
</feature>
<dbReference type="GO" id="GO:0005248">
    <property type="term" value="F:voltage-gated sodium channel activity"/>
    <property type="evidence" value="ECO:0007669"/>
    <property type="project" value="TreeGrafter"/>
</dbReference>
<dbReference type="InterPro" id="IPR027359">
    <property type="entry name" value="Volt_channel_dom_sf"/>
</dbReference>
<keyword evidence="5" id="KW-0175">Coiled coil</keyword>
<gene>
    <name evidence="9" type="ORF">AURANDRAFT_62259</name>
</gene>
<dbReference type="InterPro" id="IPR005821">
    <property type="entry name" value="Ion_trans_dom"/>
</dbReference>
<feature type="region of interest" description="Disordered" evidence="6">
    <location>
        <begin position="1110"/>
        <end position="1158"/>
    </location>
</feature>
<dbReference type="InterPro" id="IPR008978">
    <property type="entry name" value="HSP20-like_chaperone"/>
</dbReference>
<feature type="transmembrane region" description="Helical" evidence="7">
    <location>
        <begin position="190"/>
        <end position="209"/>
    </location>
</feature>
<dbReference type="PROSITE" id="PS51203">
    <property type="entry name" value="CS"/>
    <property type="match status" value="1"/>
</dbReference>
<dbReference type="InParanoid" id="F0Y170"/>
<dbReference type="PANTHER" id="PTHR10037:SF62">
    <property type="entry name" value="SODIUM CHANNEL PROTEIN 60E"/>
    <property type="match status" value="1"/>
</dbReference>
<feature type="transmembrane region" description="Helical" evidence="7">
    <location>
        <begin position="766"/>
        <end position="786"/>
    </location>
</feature>
<evidence type="ECO:0000259" key="8">
    <source>
        <dbReference type="PROSITE" id="PS51203"/>
    </source>
</evidence>
<feature type="transmembrane region" description="Helical" evidence="7">
    <location>
        <begin position="342"/>
        <end position="361"/>
    </location>
</feature>
<evidence type="ECO:0000256" key="2">
    <source>
        <dbReference type="ARBA" id="ARBA00022692"/>
    </source>
</evidence>
<feature type="transmembrane region" description="Helical" evidence="7">
    <location>
        <begin position="1174"/>
        <end position="1195"/>
    </location>
</feature>
<dbReference type="SUPFAM" id="SSF81324">
    <property type="entry name" value="Voltage-gated potassium channels"/>
    <property type="match status" value="2"/>
</dbReference>
<evidence type="ECO:0000256" key="4">
    <source>
        <dbReference type="ARBA" id="ARBA00023136"/>
    </source>
</evidence>
<dbReference type="Gene3D" id="1.10.287.70">
    <property type="match status" value="2"/>
</dbReference>
<evidence type="ECO:0000256" key="6">
    <source>
        <dbReference type="SAM" id="MobiDB-lite"/>
    </source>
</evidence>
<evidence type="ECO:0000313" key="9">
    <source>
        <dbReference type="EMBL" id="EGB10774.1"/>
    </source>
</evidence>
<dbReference type="EMBL" id="GL833123">
    <property type="protein sequence ID" value="EGB10774.1"/>
    <property type="molecule type" value="Genomic_DNA"/>
</dbReference>
<proteinExistence type="predicted"/>
<feature type="region of interest" description="Disordered" evidence="6">
    <location>
        <begin position="383"/>
        <end position="421"/>
    </location>
</feature>
<dbReference type="eggNOG" id="KOG2301">
    <property type="taxonomic scope" value="Eukaryota"/>
</dbReference>
<keyword evidence="3 7" id="KW-1133">Transmembrane helix</keyword>
<evidence type="ECO:0000313" key="10">
    <source>
        <dbReference type="Proteomes" id="UP000002729"/>
    </source>
</evidence>
<dbReference type="Proteomes" id="UP000002729">
    <property type="component" value="Unassembled WGS sequence"/>
</dbReference>
<feature type="transmembrane region" description="Helical" evidence="7">
    <location>
        <begin position="630"/>
        <end position="650"/>
    </location>
</feature>
<keyword evidence="2 7" id="KW-0812">Transmembrane</keyword>
<feature type="region of interest" description="Disordered" evidence="6">
    <location>
        <begin position="1206"/>
        <end position="1285"/>
    </location>
</feature>
<feature type="region of interest" description="Disordered" evidence="6">
    <location>
        <begin position="950"/>
        <end position="971"/>
    </location>
</feature>
<accession>F0Y170</accession>
<feature type="domain" description="CS" evidence="8">
    <location>
        <begin position="1293"/>
        <end position="1391"/>
    </location>
</feature>
<evidence type="ECO:0000256" key="7">
    <source>
        <dbReference type="SAM" id="Phobius"/>
    </source>
</evidence>
<evidence type="ECO:0000256" key="5">
    <source>
        <dbReference type="SAM" id="Coils"/>
    </source>
</evidence>
<feature type="compositionally biased region" description="Basic and acidic residues" evidence="6">
    <location>
        <begin position="1217"/>
        <end position="1226"/>
    </location>
</feature>
<feature type="transmembrane region" description="Helical" evidence="7">
    <location>
        <begin position="690"/>
        <end position="711"/>
    </location>
</feature>
<feature type="transmembrane region" description="Helical" evidence="7">
    <location>
        <begin position="566"/>
        <end position="584"/>
    </location>
</feature>